<gene>
    <name evidence="3" type="ORF">BJY20_000291</name>
</gene>
<comment type="caution">
    <text evidence="3">The sequence shown here is derived from an EMBL/GenBank/DDBJ whole genome shotgun (WGS) entry which is preliminary data.</text>
</comment>
<accession>A0A852VLU6</accession>
<evidence type="ECO:0000256" key="1">
    <source>
        <dbReference type="SAM" id="MobiDB-lite"/>
    </source>
</evidence>
<feature type="region of interest" description="Disordered" evidence="1">
    <location>
        <begin position="1"/>
        <end position="22"/>
    </location>
</feature>
<evidence type="ECO:0000259" key="2">
    <source>
        <dbReference type="Pfam" id="PF04545"/>
    </source>
</evidence>
<feature type="domain" description="RNA polymerase sigma-70 region 4" evidence="2">
    <location>
        <begin position="31"/>
        <end position="80"/>
    </location>
</feature>
<feature type="compositionally biased region" description="Basic and acidic residues" evidence="1">
    <location>
        <begin position="1"/>
        <end position="21"/>
    </location>
</feature>
<dbReference type="GO" id="GO:0006352">
    <property type="term" value="P:DNA-templated transcription initiation"/>
    <property type="evidence" value="ECO:0007669"/>
    <property type="project" value="InterPro"/>
</dbReference>
<dbReference type="PRINTS" id="PR00046">
    <property type="entry name" value="SIGMA70FCT"/>
</dbReference>
<organism evidence="3 4">
    <name type="scientific">Janibacter cremeus</name>
    <dbReference type="NCBI Taxonomy" id="1285192"/>
    <lineage>
        <taxon>Bacteria</taxon>
        <taxon>Bacillati</taxon>
        <taxon>Actinomycetota</taxon>
        <taxon>Actinomycetes</taxon>
        <taxon>Micrococcales</taxon>
        <taxon>Intrasporangiaceae</taxon>
        <taxon>Janibacter</taxon>
    </lineage>
</organism>
<dbReference type="InterPro" id="IPR000943">
    <property type="entry name" value="RNA_pol_sigma70"/>
</dbReference>
<name>A0A852VLU6_9MICO</name>
<evidence type="ECO:0000313" key="4">
    <source>
        <dbReference type="Proteomes" id="UP000554054"/>
    </source>
</evidence>
<dbReference type="RefSeq" id="WP_221935210.1">
    <property type="nucleotide sequence ID" value="NZ_JACCAE010000001.1"/>
</dbReference>
<dbReference type="EMBL" id="JACCAE010000001">
    <property type="protein sequence ID" value="NYF96899.1"/>
    <property type="molecule type" value="Genomic_DNA"/>
</dbReference>
<dbReference type="InterPro" id="IPR007630">
    <property type="entry name" value="RNA_pol_sigma70_r4"/>
</dbReference>
<dbReference type="InterPro" id="IPR036388">
    <property type="entry name" value="WH-like_DNA-bd_sf"/>
</dbReference>
<dbReference type="Pfam" id="PF04545">
    <property type="entry name" value="Sigma70_r4"/>
    <property type="match status" value="1"/>
</dbReference>
<sequence length="501" mass="55276">MTEAVERLRDTEIAPADRQDPMDLLSEWQQGLDPRESDILTHRLLKLGPGRRTLDEIGQAHGVTRERVRQLESRLLTRFREKLAQPRFRAVRWALFQLESGLGAFAPETEVPLDGDSTDAGAFRLLLHVSGYVHDAELAAIRRSDFRLPQSDALPLVDKGPILDEARLDELLTQDGVARQHLPFAIQQIAGIRRLEGSLVLWPRNIARKGVAVLALRRRPMTTDEIADVIDEDFNRRGFRDRVFNEPRVMRSSRHHVALREWELPEYGGVVPAMIERLGSGPAVLSDLAQDLSMAFQISPNSVMMYSAAPVFRTHKGMIELRPADDPFVPTNAPETVAGLYRLDTDRLAWHVRVDHDVLRGSGRAVPDEIGVFLAGAPPLSLQLKNTGKDIAFTWAQTSHVGPSIGSFRELALAAGSHEGDLLRLVFDRTDHSVTAHVVHVSPGGEPGETLARLTGLGEQHLASQTAFAGAVSASDGALVELLRSRGDEAVADLVDMLPSH</sequence>
<dbReference type="Gene3D" id="1.10.10.10">
    <property type="entry name" value="Winged helix-like DNA-binding domain superfamily/Winged helix DNA-binding domain"/>
    <property type="match status" value="1"/>
</dbReference>
<proteinExistence type="predicted"/>
<reference evidence="3 4" key="1">
    <citation type="submission" date="2020-07" db="EMBL/GenBank/DDBJ databases">
        <title>Sequencing the genomes of 1000 actinobacteria strains.</title>
        <authorList>
            <person name="Klenk H.-P."/>
        </authorList>
    </citation>
    <scope>NUCLEOTIDE SEQUENCE [LARGE SCALE GENOMIC DNA]</scope>
    <source>
        <strain evidence="3 4">DSM 26154</strain>
    </source>
</reference>
<keyword evidence="4" id="KW-1185">Reference proteome</keyword>
<protein>
    <recommendedName>
        <fullName evidence="2">RNA polymerase sigma-70 region 4 domain-containing protein</fullName>
    </recommendedName>
</protein>
<evidence type="ECO:0000313" key="3">
    <source>
        <dbReference type="EMBL" id="NYF96899.1"/>
    </source>
</evidence>
<dbReference type="SUPFAM" id="SSF88659">
    <property type="entry name" value="Sigma3 and sigma4 domains of RNA polymerase sigma factors"/>
    <property type="match status" value="1"/>
</dbReference>
<dbReference type="AlphaFoldDB" id="A0A852VLU6"/>
<dbReference type="Proteomes" id="UP000554054">
    <property type="component" value="Unassembled WGS sequence"/>
</dbReference>
<dbReference type="GO" id="GO:0003700">
    <property type="term" value="F:DNA-binding transcription factor activity"/>
    <property type="evidence" value="ECO:0007669"/>
    <property type="project" value="InterPro"/>
</dbReference>
<dbReference type="InterPro" id="IPR013324">
    <property type="entry name" value="RNA_pol_sigma_r3/r4-like"/>
</dbReference>